<feature type="region of interest" description="Disordered" evidence="7">
    <location>
        <begin position="641"/>
        <end position="699"/>
    </location>
</feature>
<dbReference type="InterPro" id="IPR015421">
    <property type="entry name" value="PyrdxlP-dep_Trfase_major"/>
</dbReference>
<dbReference type="SUPFAM" id="SSF53383">
    <property type="entry name" value="PLP-dependent transferases"/>
    <property type="match status" value="1"/>
</dbReference>
<dbReference type="PANTHER" id="PTHR11999">
    <property type="entry name" value="GROUP II PYRIDOXAL-5-PHOSPHATE DECARBOXYLASE"/>
    <property type="match status" value="1"/>
</dbReference>
<feature type="region of interest" description="Disordered" evidence="7">
    <location>
        <begin position="1005"/>
        <end position="1028"/>
    </location>
</feature>
<keyword evidence="5" id="KW-0456">Lyase</keyword>
<dbReference type="InterPro" id="IPR010977">
    <property type="entry name" value="Aromatic_deC"/>
</dbReference>
<accession>A0A4E0RHJ0</accession>
<dbReference type="PRINTS" id="PR00800">
    <property type="entry name" value="YHDCRBOXLASE"/>
</dbReference>
<evidence type="ECO:0000256" key="7">
    <source>
        <dbReference type="SAM" id="MobiDB-lite"/>
    </source>
</evidence>
<feature type="region of interest" description="Disordered" evidence="7">
    <location>
        <begin position="754"/>
        <end position="785"/>
    </location>
</feature>
<reference evidence="8" key="1">
    <citation type="submission" date="2019-03" db="EMBL/GenBank/DDBJ databases">
        <title>Improved annotation for the trematode Fasciola hepatica.</title>
        <authorList>
            <person name="Choi Y.-J."/>
            <person name="Martin J."/>
            <person name="Mitreva M."/>
        </authorList>
    </citation>
    <scope>NUCLEOTIDE SEQUENCE [LARGE SCALE GENOMIC DNA]</scope>
</reference>
<evidence type="ECO:0000256" key="2">
    <source>
        <dbReference type="ARBA" id="ARBA00009533"/>
    </source>
</evidence>
<dbReference type="AlphaFoldDB" id="A0A4E0RHJ0"/>
<evidence type="ECO:0000256" key="1">
    <source>
        <dbReference type="ARBA" id="ARBA00001933"/>
    </source>
</evidence>
<dbReference type="GO" id="GO:0005737">
    <property type="term" value="C:cytoplasm"/>
    <property type="evidence" value="ECO:0007669"/>
    <property type="project" value="TreeGrafter"/>
</dbReference>
<dbReference type="FunFam" id="3.40.640.10:FF:000025">
    <property type="entry name" value="Histidine decarboxylase"/>
    <property type="match status" value="1"/>
</dbReference>
<comment type="cofactor">
    <cofactor evidence="1 6">
        <name>pyridoxal 5'-phosphate</name>
        <dbReference type="ChEBI" id="CHEBI:597326"/>
    </cofactor>
</comment>
<feature type="compositionally biased region" description="Polar residues" evidence="7">
    <location>
        <begin position="648"/>
        <end position="659"/>
    </location>
</feature>
<protein>
    <submittedName>
        <fullName evidence="8">Dopa decarboxylase</fullName>
    </submittedName>
</protein>
<feature type="modified residue" description="N6-(pyridoxal phosphate)lysine" evidence="6">
    <location>
        <position position="367"/>
    </location>
</feature>
<dbReference type="InterPro" id="IPR015422">
    <property type="entry name" value="PyrdxlP-dep_Trfase_small"/>
</dbReference>
<name>A0A4E0RHJ0_FASHE</name>
<dbReference type="EMBL" id="JXXN02001108">
    <property type="protein sequence ID" value="THD25514.1"/>
    <property type="molecule type" value="Genomic_DNA"/>
</dbReference>
<dbReference type="PANTHER" id="PTHR11999:SF70">
    <property type="entry name" value="MIP05841P"/>
    <property type="match status" value="1"/>
</dbReference>
<dbReference type="CDD" id="cd06450">
    <property type="entry name" value="DOPA_deC_like"/>
    <property type="match status" value="1"/>
</dbReference>
<gene>
    <name evidence="8" type="ORF">D915_003461</name>
</gene>
<evidence type="ECO:0000256" key="5">
    <source>
        <dbReference type="ARBA" id="ARBA00023239"/>
    </source>
</evidence>
<evidence type="ECO:0000313" key="8">
    <source>
        <dbReference type="EMBL" id="THD25514.1"/>
    </source>
</evidence>
<dbReference type="GO" id="GO:0006520">
    <property type="term" value="P:amino acid metabolic process"/>
    <property type="evidence" value="ECO:0007669"/>
    <property type="project" value="InterPro"/>
</dbReference>
<dbReference type="Proteomes" id="UP000230066">
    <property type="component" value="Unassembled WGS sequence"/>
</dbReference>
<comment type="caution">
    <text evidence="8">The sequence shown here is derived from an EMBL/GenBank/DDBJ whole genome shotgun (WGS) entry which is preliminary data.</text>
</comment>
<sequence>MVSRFNGLTSVTIKLSVSPGKANRDASAVRVVSCFRCAPDLLIKSESTCGRGQRSNKSSSKMDSHQFCYWGKRMVDYICEYQCALPQRRVIPAVQPGYLRPLLPEEAPEEGETWQQVFEDLEKYIVPGLTQWQHPSFYAYFPAANSVPSIMGDMLSAALGCVGFSWAASPAMTELEVVMMDWMARLLHLPKEFTHASGKGGGVIQTSASDCILVCMLAARHYAIRRHKFVFEEKGDHNPENAVLSRLVAYGSNLVHSSAEKASMICMVKFRQLDVDENYSLRGDVLQAALEEDVKNGLIPFFVCATFGTTACCSIDELHSIGPVCDNFNVWLHLDGAYAGNAFILPEFNRYLKGIEHVWSMNVNPNKWMLVGCDCSLMWVRDQQLLTSSMVVDPIYLQHKHSKKTVDFRHWGIPLSRRFRALKLWFVLRIYGARGIREYIRRHIRLAQSFAELVKSDDRFELIGKSVFGLVCFRLKGSNTLNQYLTRALNESMELHVIPAVVNEIYFIRFAICCETCTLADVRHAWEVITLIAGEILRAQDALDQWRHYVMRKTGTDPAKRGLDELNTSVASAEDGENDDQFWDKALVRGLADENLVHLMKQRLQELQELGATDAYNLLLSYLQNSGWELDETEPTRLIHTVAEPKAENTSTRSQNSDSPSEEHSHSAKDVDNSHLADTEDSGKYSISNGENSPEHAVAQTWNKKKDYCPENCKSSVKDETTECTLRHNSSSILRMEQFHSSFLRETFPNCSNFTEPNEDVSSTRDSLTTEAPTSEVLSSEGKTSSPIIEKTLTYPCYNTCTTQSQSELCNKDLNKTMSFRESSSDGKSNQQVFNHSSTLMSNCTANMNSTAPELEDSCHTSMTQNNNTNSNIRKGTMSKSFDQATFCSFMPRRPALSHLGRRREAFVCDRDLAVGSFNDRTLDRVHRMVLRKMISEPTLPRPPPPPVRAGCILTEDGIQNPGGCPQIHSFLNEIVNPTNLGLNRSSVSKLGSVQFSSKSEVLSEADGVRANRSSSDQGCTSEPKTNM</sequence>
<feature type="compositionally biased region" description="Basic and acidic residues" evidence="7">
    <location>
        <begin position="661"/>
        <end position="683"/>
    </location>
</feature>
<dbReference type="Gene3D" id="1.20.1340.10">
    <property type="entry name" value="dopa decarboxylase, N-terminal domain"/>
    <property type="match status" value="1"/>
</dbReference>
<keyword evidence="9" id="KW-1185">Reference proteome</keyword>
<evidence type="ECO:0000313" key="9">
    <source>
        <dbReference type="Proteomes" id="UP000230066"/>
    </source>
</evidence>
<evidence type="ECO:0000256" key="4">
    <source>
        <dbReference type="ARBA" id="ARBA00022898"/>
    </source>
</evidence>
<proteinExistence type="inferred from homology"/>
<evidence type="ECO:0000256" key="3">
    <source>
        <dbReference type="ARBA" id="ARBA00022793"/>
    </source>
</evidence>
<keyword evidence="3" id="KW-0210">Decarboxylase</keyword>
<dbReference type="GO" id="GO:0030170">
    <property type="term" value="F:pyridoxal phosphate binding"/>
    <property type="evidence" value="ECO:0007669"/>
    <property type="project" value="InterPro"/>
</dbReference>
<dbReference type="Pfam" id="PF00282">
    <property type="entry name" value="Pyridoxal_deC"/>
    <property type="match status" value="1"/>
</dbReference>
<organism evidence="8 9">
    <name type="scientific">Fasciola hepatica</name>
    <name type="common">Liver fluke</name>
    <dbReference type="NCBI Taxonomy" id="6192"/>
    <lineage>
        <taxon>Eukaryota</taxon>
        <taxon>Metazoa</taxon>
        <taxon>Spiralia</taxon>
        <taxon>Lophotrochozoa</taxon>
        <taxon>Platyhelminthes</taxon>
        <taxon>Trematoda</taxon>
        <taxon>Digenea</taxon>
        <taxon>Plagiorchiida</taxon>
        <taxon>Echinostomata</taxon>
        <taxon>Echinostomatoidea</taxon>
        <taxon>Fasciolidae</taxon>
        <taxon>Fasciola</taxon>
    </lineage>
</organism>
<dbReference type="InterPro" id="IPR002129">
    <property type="entry name" value="PyrdxlP-dep_de-COase"/>
</dbReference>
<dbReference type="GO" id="GO:0016831">
    <property type="term" value="F:carboxy-lyase activity"/>
    <property type="evidence" value="ECO:0007669"/>
    <property type="project" value="UniProtKB-KW"/>
</dbReference>
<feature type="compositionally biased region" description="Polar residues" evidence="7">
    <location>
        <begin position="1012"/>
        <end position="1028"/>
    </location>
</feature>
<dbReference type="InterPro" id="IPR015424">
    <property type="entry name" value="PyrdxlP-dep_Trfase"/>
</dbReference>
<keyword evidence="4 6" id="KW-0663">Pyridoxal phosphate</keyword>
<evidence type="ECO:0000256" key="6">
    <source>
        <dbReference type="PIRSR" id="PIRSR602129-50"/>
    </source>
</evidence>
<dbReference type="GO" id="GO:0019752">
    <property type="term" value="P:carboxylic acid metabolic process"/>
    <property type="evidence" value="ECO:0007669"/>
    <property type="project" value="InterPro"/>
</dbReference>
<comment type="similarity">
    <text evidence="2">Belongs to the group II decarboxylase family.</text>
</comment>
<dbReference type="Gene3D" id="3.90.1150.10">
    <property type="entry name" value="Aspartate Aminotransferase, domain 1"/>
    <property type="match status" value="1"/>
</dbReference>
<dbReference type="Gene3D" id="3.40.640.10">
    <property type="entry name" value="Type I PLP-dependent aspartate aminotransferase-like (Major domain)"/>
    <property type="match status" value="1"/>
</dbReference>